<dbReference type="EMBL" id="LR797820">
    <property type="protein sequence ID" value="CAB4241157.1"/>
    <property type="molecule type" value="Genomic_DNA"/>
</dbReference>
<organism evidence="1">
    <name type="scientific">uncultured Caudovirales phage</name>
    <dbReference type="NCBI Taxonomy" id="2100421"/>
    <lineage>
        <taxon>Viruses</taxon>
        <taxon>Duplodnaviria</taxon>
        <taxon>Heunggongvirae</taxon>
        <taxon>Uroviricota</taxon>
        <taxon>Caudoviricetes</taxon>
        <taxon>Peduoviridae</taxon>
        <taxon>Maltschvirus</taxon>
        <taxon>Maltschvirus maltsch</taxon>
    </lineage>
</organism>
<name>A0A6J5TBE2_9CAUD</name>
<sequence length="28" mass="3288">MSNEDGVSAPDLTMDRLTRIYIKMRDKM</sequence>
<evidence type="ECO:0000313" key="1">
    <source>
        <dbReference type="EMBL" id="CAB4241157.1"/>
    </source>
</evidence>
<protein>
    <submittedName>
        <fullName evidence="1">Uncharacterized protein</fullName>
    </submittedName>
</protein>
<reference evidence="1" key="1">
    <citation type="submission" date="2020-05" db="EMBL/GenBank/DDBJ databases">
        <authorList>
            <person name="Chiriac C."/>
            <person name="Salcher M."/>
            <person name="Ghai R."/>
            <person name="Kavagutti S V."/>
        </authorList>
    </citation>
    <scope>NUCLEOTIDE SEQUENCE</scope>
</reference>
<accession>A0A6J5TBE2</accession>
<feature type="non-terminal residue" evidence="1">
    <location>
        <position position="28"/>
    </location>
</feature>
<gene>
    <name evidence="1" type="ORF">UFOVP47_97</name>
</gene>
<proteinExistence type="predicted"/>